<dbReference type="AlphaFoldDB" id="A0A0S4LG91"/>
<proteinExistence type="predicted"/>
<dbReference type="SUPFAM" id="SSF81301">
    <property type="entry name" value="Nucleotidyltransferase"/>
    <property type="match status" value="1"/>
</dbReference>
<name>A0A0S4LG91_9BACT</name>
<evidence type="ECO:0000313" key="1">
    <source>
        <dbReference type="EMBL" id="CUS36599.1"/>
    </source>
</evidence>
<organism evidence="1 2">
    <name type="scientific">Candidatus Nitrospira nitrificans</name>
    <dbReference type="NCBI Taxonomy" id="1742973"/>
    <lineage>
        <taxon>Bacteria</taxon>
        <taxon>Pseudomonadati</taxon>
        <taxon>Nitrospirota</taxon>
        <taxon>Nitrospiria</taxon>
        <taxon>Nitrospirales</taxon>
        <taxon>Nitrospiraceae</taxon>
        <taxon>Nitrospira</taxon>
    </lineage>
</organism>
<dbReference type="EMBL" id="CZPZ01000017">
    <property type="protein sequence ID" value="CUS36599.1"/>
    <property type="molecule type" value="Genomic_DNA"/>
</dbReference>
<evidence type="ECO:0008006" key="3">
    <source>
        <dbReference type="Google" id="ProtNLM"/>
    </source>
</evidence>
<dbReference type="Gene3D" id="3.30.460.40">
    <property type="match status" value="1"/>
</dbReference>
<dbReference type="RefSeq" id="WP_217490720.1">
    <property type="nucleotide sequence ID" value="NZ_CZPZ01000017.1"/>
</dbReference>
<dbReference type="Proteomes" id="UP000198736">
    <property type="component" value="Unassembled WGS sequence"/>
</dbReference>
<dbReference type="STRING" id="1742973.COMA2_240050"/>
<accession>A0A0S4LG91</accession>
<sequence>MKLTSFEAIVRALNDAGIRYLVVGGLAVNAHGYLRFTKDADFVIQLIPDKFGSSVSLL</sequence>
<protein>
    <recommendedName>
        <fullName evidence="3">Nucleotidyltransferase</fullName>
    </recommendedName>
</protein>
<dbReference type="InterPro" id="IPR043519">
    <property type="entry name" value="NT_sf"/>
</dbReference>
<keyword evidence="2" id="KW-1185">Reference proteome</keyword>
<gene>
    <name evidence="1" type="ORF">COMA2_240050</name>
</gene>
<reference evidence="2" key="1">
    <citation type="submission" date="2015-10" db="EMBL/GenBank/DDBJ databases">
        <authorList>
            <person name="Luecker S."/>
            <person name="Luecker S."/>
        </authorList>
    </citation>
    <scope>NUCLEOTIDE SEQUENCE [LARGE SCALE GENOMIC DNA]</scope>
</reference>
<evidence type="ECO:0000313" key="2">
    <source>
        <dbReference type="Proteomes" id="UP000198736"/>
    </source>
</evidence>